<proteinExistence type="predicted"/>
<reference evidence="1 2" key="1">
    <citation type="journal article" date="2020" name="ISME J.">
        <title>Comparative genomics reveals insights into cyanobacterial evolution and habitat adaptation.</title>
        <authorList>
            <person name="Chen M.Y."/>
            <person name="Teng W.K."/>
            <person name="Zhao L."/>
            <person name="Hu C.X."/>
            <person name="Zhou Y.K."/>
            <person name="Han B.P."/>
            <person name="Song L.R."/>
            <person name="Shu W.S."/>
        </authorList>
    </citation>
    <scope>NUCLEOTIDE SEQUENCE [LARGE SCALE GENOMIC DNA]</scope>
    <source>
        <strain evidence="1 2">FACHB-838</strain>
    </source>
</reference>
<evidence type="ECO:0000313" key="2">
    <source>
        <dbReference type="Proteomes" id="UP000623440"/>
    </source>
</evidence>
<dbReference type="Proteomes" id="UP000623440">
    <property type="component" value="Unassembled WGS sequence"/>
</dbReference>
<protein>
    <recommendedName>
        <fullName evidence="3">Transposase</fullName>
    </recommendedName>
</protein>
<dbReference type="EMBL" id="JACJSI010000075">
    <property type="protein sequence ID" value="MBD2532939.1"/>
    <property type="molecule type" value="Genomic_DNA"/>
</dbReference>
<gene>
    <name evidence="1" type="ORF">H6G97_26530</name>
</gene>
<sequence>MWELIGRSLELWSGEVWLVTDQMSTNRTQNDSKLAQLNNGIGQPDTLTTTILVENLTPVLLLSQSHYKPAVITVQPPKRPSWQGNRLQLILGY</sequence>
<evidence type="ECO:0008006" key="3">
    <source>
        <dbReference type="Google" id="ProtNLM"/>
    </source>
</evidence>
<dbReference type="RefSeq" id="WP_190943538.1">
    <property type="nucleotide sequence ID" value="NZ_JACJSI010000075.1"/>
</dbReference>
<accession>A0ABR8DUR7</accession>
<evidence type="ECO:0000313" key="1">
    <source>
        <dbReference type="EMBL" id="MBD2532939.1"/>
    </source>
</evidence>
<comment type="caution">
    <text evidence="1">The sequence shown here is derived from an EMBL/GenBank/DDBJ whole genome shotgun (WGS) entry which is preliminary data.</text>
</comment>
<name>A0ABR8DUR7_9NOSO</name>
<keyword evidence="2" id="KW-1185">Reference proteome</keyword>
<organism evidence="1 2">
    <name type="scientific">Nostoc flagelliforme FACHB-838</name>
    <dbReference type="NCBI Taxonomy" id="2692904"/>
    <lineage>
        <taxon>Bacteria</taxon>
        <taxon>Bacillati</taxon>
        <taxon>Cyanobacteriota</taxon>
        <taxon>Cyanophyceae</taxon>
        <taxon>Nostocales</taxon>
        <taxon>Nostocaceae</taxon>
        <taxon>Nostoc</taxon>
    </lineage>
</organism>